<gene>
    <name evidence="1" type="ORF">ACPOL_2245</name>
</gene>
<organism evidence="1 2">
    <name type="scientific">Acidisarcina polymorpha</name>
    <dbReference type="NCBI Taxonomy" id="2211140"/>
    <lineage>
        <taxon>Bacteria</taxon>
        <taxon>Pseudomonadati</taxon>
        <taxon>Acidobacteriota</taxon>
        <taxon>Terriglobia</taxon>
        <taxon>Terriglobales</taxon>
        <taxon>Acidobacteriaceae</taxon>
        <taxon>Acidisarcina</taxon>
    </lineage>
</organism>
<dbReference type="RefSeq" id="WP_114207002.1">
    <property type="nucleotide sequence ID" value="NZ_CP030840.1"/>
</dbReference>
<sequence length="76" mass="8785">MAQDSESAKTRFEEFGRKIDERVGDALPRVEEEVKKVIAYLNDEVVPQVRQNSSQALRVAAEHLQRLAEHLDKRRP</sequence>
<dbReference type="EMBL" id="CP030840">
    <property type="protein sequence ID" value="AXC11569.1"/>
    <property type="molecule type" value="Genomic_DNA"/>
</dbReference>
<keyword evidence="2" id="KW-1185">Reference proteome</keyword>
<dbReference type="OrthoDB" id="123046at2"/>
<reference evidence="1 2" key="1">
    <citation type="journal article" date="2018" name="Front. Microbiol.">
        <title>Hydrolytic Capabilities as a Key to Environmental Success: Chitinolytic and Cellulolytic Acidobacteria From Acidic Sub-arctic Soils and Boreal Peatlands.</title>
        <authorList>
            <person name="Belova S.E."/>
            <person name="Ravin N.V."/>
            <person name="Pankratov T.A."/>
            <person name="Rakitin A.L."/>
            <person name="Ivanova A.A."/>
            <person name="Beletsky A.V."/>
            <person name="Mardanov A.V."/>
            <person name="Sinninghe Damste J.S."/>
            <person name="Dedysh S.N."/>
        </authorList>
    </citation>
    <scope>NUCLEOTIDE SEQUENCE [LARGE SCALE GENOMIC DNA]</scope>
    <source>
        <strain evidence="1 2">SBC82</strain>
    </source>
</reference>
<dbReference type="AlphaFoldDB" id="A0A2Z5FXE5"/>
<name>A0A2Z5FXE5_9BACT</name>
<dbReference type="Proteomes" id="UP000253606">
    <property type="component" value="Chromosome"/>
</dbReference>
<proteinExistence type="predicted"/>
<accession>A0A2Z5FXE5</accession>
<dbReference type="KEGG" id="abas:ACPOL_2245"/>
<evidence type="ECO:0000313" key="2">
    <source>
        <dbReference type="Proteomes" id="UP000253606"/>
    </source>
</evidence>
<evidence type="ECO:0000313" key="1">
    <source>
        <dbReference type="EMBL" id="AXC11569.1"/>
    </source>
</evidence>
<protein>
    <submittedName>
        <fullName evidence="1">Uncharacterized protein</fullName>
    </submittedName>
</protein>